<keyword evidence="2" id="KW-1185">Reference proteome</keyword>
<dbReference type="InterPro" id="IPR009044">
    <property type="entry name" value="ssDNA-bd_transcriptional_reg"/>
</dbReference>
<gene>
    <name evidence="1" type="ORF">LZ016_11050</name>
</gene>
<dbReference type="RefSeq" id="WP_241447536.1">
    <property type="nucleotide sequence ID" value="NZ_JAKZHW010000002.1"/>
</dbReference>
<accession>A0ABS9VNS5</accession>
<evidence type="ECO:0008006" key="3">
    <source>
        <dbReference type="Google" id="ProtNLM"/>
    </source>
</evidence>
<name>A0ABS9VNS5_9SPHN</name>
<sequence>MSSAAFEVIYRDKLWRIALSEFRGEPRLSIWAHYQDRQSGDWKPCGGWRDANGCIVPIERVEELAEALSAMAEHVRATRGSMAA</sequence>
<dbReference type="Gene3D" id="2.30.31.10">
    <property type="entry name" value="Transcriptional Coactivator Pc4, Chain A"/>
    <property type="match status" value="1"/>
</dbReference>
<organism evidence="1 2">
    <name type="scientific">Sphingomonas telluris</name>
    <dbReference type="NCBI Taxonomy" id="2907998"/>
    <lineage>
        <taxon>Bacteria</taxon>
        <taxon>Pseudomonadati</taxon>
        <taxon>Pseudomonadota</taxon>
        <taxon>Alphaproteobacteria</taxon>
        <taxon>Sphingomonadales</taxon>
        <taxon>Sphingomonadaceae</taxon>
        <taxon>Sphingomonas</taxon>
    </lineage>
</organism>
<comment type="caution">
    <text evidence="1">The sequence shown here is derived from an EMBL/GenBank/DDBJ whole genome shotgun (WGS) entry which is preliminary data.</text>
</comment>
<evidence type="ECO:0000313" key="1">
    <source>
        <dbReference type="EMBL" id="MCH8616634.1"/>
    </source>
</evidence>
<dbReference type="Proteomes" id="UP001203058">
    <property type="component" value="Unassembled WGS sequence"/>
</dbReference>
<dbReference type="EMBL" id="JAKZHW010000002">
    <property type="protein sequence ID" value="MCH8616634.1"/>
    <property type="molecule type" value="Genomic_DNA"/>
</dbReference>
<evidence type="ECO:0000313" key="2">
    <source>
        <dbReference type="Proteomes" id="UP001203058"/>
    </source>
</evidence>
<protein>
    <recommendedName>
        <fullName evidence="3">Transcriptional coactivator p15 (PC4) C-terminal domain-containing protein</fullName>
    </recommendedName>
</protein>
<proteinExistence type="predicted"/>
<reference evidence="1 2" key="1">
    <citation type="submission" date="2022-03" db="EMBL/GenBank/DDBJ databases">
        <authorList>
            <person name="Jo J.-H."/>
            <person name="Im W.-T."/>
        </authorList>
    </citation>
    <scope>NUCLEOTIDE SEQUENCE [LARGE SCALE GENOMIC DNA]</scope>
    <source>
        <strain evidence="1 2">SM33</strain>
    </source>
</reference>